<dbReference type="PANTHER" id="PTHR47926:SF540">
    <property type="entry name" value="PENTATRICOPEPTIDE REPEAT-CONTAINING PROTEIN"/>
    <property type="match status" value="1"/>
</dbReference>
<evidence type="ECO:0000313" key="7">
    <source>
        <dbReference type="Proteomes" id="UP000195402"/>
    </source>
</evidence>
<dbReference type="Proteomes" id="UP000195402">
    <property type="component" value="Unassembled WGS sequence"/>
</dbReference>
<dbReference type="InParanoid" id="A0A200QR01"/>
<dbReference type="Pfam" id="PF01535">
    <property type="entry name" value="PPR"/>
    <property type="match status" value="2"/>
</dbReference>
<dbReference type="InterPro" id="IPR046960">
    <property type="entry name" value="PPR_At4g14850-like_plant"/>
</dbReference>
<feature type="repeat" description="PPR" evidence="4">
    <location>
        <begin position="140"/>
        <end position="174"/>
    </location>
</feature>
<feature type="domain" description="DYW" evidence="5">
    <location>
        <begin position="592"/>
        <end position="684"/>
    </location>
</feature>
<feature type="repeat" description="PPR" evidence="4">
    <location>
        <begin position="241"/>
        <end position="271"/>
    </location>
</feature>
<keyword evidence="2" id="KW-0677">Repeat</keyword>
<dbReference type="Pfam" id="PF13041">
    <property type="entry name" value="PPR_2"/>
    <property type="match status" value="3"/>
</dbReference>
<dbReference type="GO" id="GO:0008270">
    <property type="term" value="F:zinc ion binding"/>
    <property type="evidence" value="ECO:0007669"/>
    <property type="project" value="InterPro"/>
</dbReference>
<dbReference type="InterPro" id="IPR002885">
    <property type="entry name" value="PPR_rpt"/>
</dbReference>
<proteinExistence type="inferred from homology"/>
<evidence type="ECO:0000256" key="3">
    <source>
        <dbReference type="ARBA" id="ARBA00061659"/>
    </source>
</evidence>
<dbReference type="FunFam" id="1.25.40.10:FF:002148">
    <property type="entry name" value="Pentatricopeptide repeat-containing protein At2g29760, chloroplastic"/>
    <property type="match status" value="1"/>
</dbReference>
<evidence type="ECO:0000256" key="1">
    <source>
        <dbReference type="ARBA" id="ARBA00006643"/>
    </source>
</evidence>
<evidence type="ECO:0000256" key="2">
    <source>
        <dbReference type="ARBA" id="ARBA00022737"/>
    </source>
</evidence>
<sequence length="684" mass="76247">MQLRLGFATSSSVSVPLTRQTQNSFATLLPPPPPPPTTASSLPLQQLKWSHPNSIKLNLRTLLDTLEQNPPHILSYAPIFQFLTGTTNSLKLGQQVHAHMTVRGFQLPNAFIGSKMVAMYASSGDIDSAILLFDRIENPSSLLYNSIIRGYTRLGYYEKTIRIYLQMRSQCLRPDNFTFPFVLKSCAEFSFVHIGKCVHGQSLKMGLEFDLYVGTSLIDMYVKCGEINDAHKLFNKMSVRDVSSWNALIAGYMKNGVVQVAEDLFGRMSKRNIVSWTTMISGYTQNGLVDQALNLFEEMQRQDSEVKPNWVTIMSVLPACTHSATLEQGRGIHKYASEIGLGSNSSVQTALVAMYAKCGNLIDAHRCFERICERERGLITWNTMITAYASHGRGIETVSTFEDMIRAGVQPDFITFTGLLSGCSHSGLVDLGLKYFNSMTEVYFVEPRVEHFACVVDLLGRAGLVMEAKHIIDRMPMKPGPSIWGALLSACRTHGNLEIGEVAAKNLFVLEPENSGNYVLLSNMYAEAGRWEEVNNLRALLKDQGMKKSPGCSWIEINGKAHLFLGGDTSHPQVKEIYMLLEALPKKIKVAGYVPDTSFVLHDVSEEEKECNLTTHSEKLAIAFGLLNTSPGTVLRVTKNLRICGDCHSATKFISRIYGREIIVRDVNRFHHFKDGSCSCGDYW</sequence>
<name>A0A200QR01_MACCD</name>
<dbReference type="Pfam" id="PF14432">
    <property type="entry name" value="DYW_deaminase"/>
    <property type="match status" value="1"/>
</dbReference>
<dbReference type="Gene3D" id="1.25.40.10">
    <property type="entry name" value="Tetratricopeptide repeat domain"/>
    <property type="match status" value="3"/>
</dbReference>
<feature type="repeat" description="PPR" evidence="4">
    <location>
        <begin position="377"/>
        <end position="411"/>
    </location>
</feature>
<dbReference type="GO" id="GO:0009451">
    <property type="term" value="P:RNA modification"/>
    <property type="evidence" value="ECO:0007669"/>
    <property type="project" value="InterPro"/>
</dbReference>
<comment type="similarity">
    <text evidence="1">Belongs to the PPR family. PCMP-H subfamily.</text>
</comment>
<gene>
    <name evidence="6" type="ORF">BVC80_1803g41</name>
</gene>
<evidence type="ECO:0000256" key="4">
    <source>
        <dbReference type="PROSITE-ProRule" id="PRU00708"/>
    </source>
</evidence>
<dbReference type="OrthoDB" id="185373at2759"/>
<comment type="similarity">
    <text evidence="3">Belongs to the PPR family. PCMP-E subfamily.</text>
</comment>
<dbReference type="EMBL" id="MVGT01001338">
    <property type="protein sequence ID" value="OVA12914.1"/>
    <property type="molecule type" value="Genomic_DNA"/>
</dbReference>
<dbReference type="AlphaFoldDB" id="A0A200QR01"/>
<dbReference type="PROSITE" id="PS51375">
    <property type="entry name" value="PPR"/>
    <property type="match status" value="4"/>
</dbReference>
<protein>
    <submittedName>
        <fullName evidence="6">Pentatricopeptide repeat</fullName>
    </submittedName>
</protein>
<organism evidence="6 7">
    <name type="scientific">Macleaya cordata</name>
    <name type="common">Five-seeded plume-poppy</name>
    <name type="synonym">Bocconia cordata</name>
    <dbReference type="NCBI Taxonomy" id="56857"/>
    <lineage>
        <taxon>Eukaryota</taxon>
        <taxon>Viridiplantae</taxon>
        <taxon>Streptophyta</taxon>
        <taxon>Embryophyta</taxon>
        <taxon>Tracheophyta</taxon>
        <taxon>Spermatophyta</taxon>
        <taxon>Magnoliopsida</taxon>
        <taxon>Ranunculales</taxon>
        <taxon>Papaveraceae</taxon>
        <taxon>Papaveroideae</taxon>
        <taxon>Macleaya</taxon>
    </lineage>
</organism>
<accession>A0A200QR01</accession>
<dbReference type="FunFam" id="1.25.40.10:FF:001214">
    <property type="entry name" value="Pentatricopeptide repeat-containing protein At2g20540"/>
    <property type="match status" value="1"/>
</dbReference>
<dbReference type="OMA" id="AGYMKEG"/>
<dbReference type="Pfam" id="PF20431">
    <property type="entry name" value="E_motif"/>
    <property type="match status" value="1"/>
</dbReference>
<dbReference type="InterPro" id="IPR046848">
    <property type="entry name" value="E_motif"/>
</dbReference>
<dbReference type="NCBIfam" id="TIGR00756">
    <property type="entry name" value="PPR"/>
    <property type="match status" value="5"/>
</dbReference>
<dbReference type="InterPro" id="IPR011990">
    <property type="entry name" value="TPR-like_helical_dom_sf"/>
</dbReference>
<dbReference type="InterPro" id="IPR032867">
    <property type="entry name" value="DYW_dom"/>
</dbReference>
<reference evidence="6 7" key="1">
    <citation type="journal article" date="2017" name="Mol. Plant">
        <title>The Genome of Medicinal Plant Macleaya cordata Provides New Insights into Benzylisoquinoline Alkaloids Metabolism.</title>
        <authorList>
            <person name="Liu X."/>
            <person name="Liu Y."/>
            <person name="Huang P."/>
            <person name="Ma Y."/>
            <person name="Qing Z."/>
            <person name="Tang Q."/>
            <person name="Cao H."/>
            <person name="Cheng P."/>
            <person name="Zheng Y."/>
            <person name="Yuan Z."/>
            <person name="Zhou Y."/>
            <person name="Liu J."/>
            <person name="Tang Z."/>
            <person name="Zhuo Y."/>
            <person name="Zhang Y."/>
            <person name="Yu L."/>
            <person name="Huang J."/>
            <person name="Yang P."/>
            <person name="Peng Q."/>
            <person name="Zhang J."/>
            <person name="Jiang W."/>
            <person name="Zhang Z."/>
            <person name="Lin K."/>
            <person name="Ro D.K."/>
            <person name="Chen X."/>
            <person name="Xiong X."/>
            <person name="Shang Y."/>
            <person name="Huang S."/>
            <person name="Zeng J."/>
        </authorList>
    </citation>
    <scope>NUCLEOTIDE SEQUENCE [LARGE SCALE GENOMIC DNA]</scope>
    <source>
        <strain evidence="7">cv. BLH2017</strain>
        <tissue evidence="6">Root</tissue>
    </source>
</reference>
<dbReference type="PANTHER" id="PTHR47926">
    <property type="entry name" value="PENTATRICOPEPTIDE REPEAT-CONTAINING PROTEIN"/>
    <property type="match status" value="1"/>
</dbReference>
<feature type="repeat" description="PPR" evidence="4">
    <location>
        <begin position="272"/>
        <end position="306"/>
    </location>
</feature>
<dbReference type="GO" id="GO:0003723">
    <property type="term" value="F:RNA binding"/>
    <property type="evidence" value="ECO:0007669"/>
    <property type="project" value="InterPro"/>
</dbReference>
<evidence type="ECO:0000259" key="5">
    <source>
        <dbReference type="Pfam" id="PF14432"/>
    </source>
</evidence>
<evidence type="ECO:0000313" key="6">
    <source>
        <dbReference type="EMBL" id="OVA12914.1"/>
    </source>
</evidence>
<keyword evidence="7" id="KW-1185">Reference proteome</keyword>
<comment type="caution">
    <text evidence="6">The sequence shown here is derived from an EMBL/GenBank/DDBJ whole genome shotgun (WGS) entry which is preliminary data.</text>
</comment>